<evidence type="ECO:0000256" key="1">
    <source>
        <dbReference type="ARBA" id="ARBA00023152"/>
    </source>
</evidence>
<dbReference type="InterPro" id="IPR029033">
    <property type="entry name" value="His_PPase_superfam"/>
</dbReference>
<organism evidence="5 6">
    <name type="scientific">Inhella crocodyli</name>
    <dbReference type="NCBI Taxonomy" id="2499851"/>
    <lineage>
        <taxon>Bacteria</taxon>
        <taxon>Pseudomonadati</taxon>
        <taxon>Pseudomonadota</taxon>
        <taxon>Betaproteobacteria</taxon>
        <taxon>Burkholderiales</taxon>
        <taxon>Sphaerotilaceae</taxon>
        <taxon>Inhella</taxon>
    </lineage>
</organism>
<keyword evidence="1" id="KW-0324">Glycolysis</keyword>
<keyword evidence="2" id="KW-0413">Isomerase</keyword>
<dbReference type="CDD" id="cd07067">
    <property type="entry name" value="HP_PGM_like"/>
    <property type="match status" value="1"/>
</dbReference>
<name>A0A3S2UGZ9_9BURK</name>
<dbReference type="InterPro" id="IPR013078">
    <property type="entry name" value="His_Pase_superF_clade-1"/>
</dbReference>
<dbReference type="GO" id="GO:0005737">
    <property type="term" value="C:cytoplasm"/>
    <property type="evidence" value="ECO:0007669"/>
    <property type="project" value="TreeGrafter"/>
</dbReference>
<dbReference type="GO" id="GO:0016791">
    <property type="term" value="F:phosphatase activity"/>
    <property type="evidence" value="ECO:0007669"/>
    <property type="project" value="TreeGrafter"/>
</dbReference>
<dbReference type="PANTHER" id="PTHR48100:SF1">
    <property type="entry name" value="HISTIDINE PHOSPHATASE FAMILY PROTEIN-RELATED"/>
    <property type="match status" value="1"/>
</dbReference>
<feature type="active site" description="Tele-phosphohistidine intermediate" evidence="3">
    <location>
        <position position="11"/>
    </location>
</feature>
<gene>
    <name evidence="5" type="ORF">EOD73_01785</name>
</gene>
<reference evidence="5 6" key="1">
    <citation type="submission" date="2019-01" db="EMBL/GenBank/DDBJ databases">
        <authorList>
            <person name="Chen W.-M."/>
        </authorList>
    </citation>
    <scope>NUCLEOTIDE SEQUENCE [LARGE SCALE GENOMIC DNA]</scope>
    <source>
        <strain evidence="5 6">CCP-18</strain>
    </source>
</reference>
<feature type="active site" description="Proton donor/acceptor" evidence="3">
    <location>
        <position position="82"/>
    </location>
</feature>
<feature type="binding site" evidence="4">
    <location>
        <begin position="10"/>
        <end position="17"/>
    </location>
    <ligand>
        <name>substrate</name>
    </ligand>
</feature>
<sequence length="209" mass="22980">MKPLRLCLVRHGETDWNVEHRMQGWTDIPLNARGRQQAQALAAALRDTTFDAVVSSPLQRALHTAQAVAQGREVRLEPRLRERHHGEVQGLTRDEMRVAHPALHAALVARRPGYLPPGGESIEAFDARVRAALTDLREAHAGCTVLAVAHGGVLDVVWRWATGQDLHSARQQPLPNAAINWLVSEGNAWRVVAFGVDAHLRDALDDQGG</sequence>
<dbReference type="EMBL" id="SACM01000001">
    <property type="protein sequence ID" value="RVT87779.1"/>
    <property type="molecule type" value="Genomic_DNA"/>
</dbReference>
<dbReference type="PANTHER" id="PTHR48100">
    <property type="entry name" value="BROAD-SPECIFICITY PHOSPHATASE YOR283W-RELATED"/>
    <property type="match status" value="1"/>
</dbReference>
<accession>A0A3S2UGZ9</accession>
<dbReference type="SUPFAM" id="SSF53254">
    <property type="entry name" value="Phosphoglycerate mutase-like"/>
    <property type="match status" value="1"/>
</dbReference>
<evidence type="ECO:0000313" key="5">
    <source>
        <dbReference type="EMBL" id="RVT87779.1"/>
    </source>
</evidence>
<evidence type="ECO:0000256" key="2">
    <source>
        <dbReference type="ARBA" id="ARBA00023235"/>
    </source>
</evidence>
<dbReference type="InterPro" id="IPR001345">
    <property type="entry name" value="PG/BPGM_mutase_AS"/>
</dbReference>
<dbReference type="Gene3D" id="3.40.50.1240">
    <property type="entry name" value="Phosphoglycerate mutase-like"/>
    <property type="match status" value="1"/>
</dbReference>
<feature type="binding site" evidence="4">
    <location>
        <position position="60"/>
    </location>
    <ligand>
        <name>substrate</name>
    </ligand>
</feature>
<dbReference type="Proteomes" id="UP000288587">
    <property type="component" value="Unassembled WGS sequence"/>
</dbReference>
<evidence type="ECO:0000256" key="3">
    <source>
        <dbReference type="PIRSR" id="PIRSR613078-1"/>
    </source>
</evidence>
<dbReference type="AlphaFoldDB" id="A0A3S2UGZ9"/>
<evidence type="ECO:0000256" key="4">
    <source>
        <dbReference type="PIRSR" id="PIRSR613078-2"/>
    </source>
</evidence>
<dbReference type="InterPro" id="IPR050275">
    <property type="entry name" value="PGM_Phosphatase"/>
</dbReference>
<proteinExistence type="predicted"/>
<keyword evidence="6" id="KW-1185">Reference proteome</keyword>
<protein>
    <submittedName>
        <fullName evidence="5">Histidine phosphatase family protein</fullName>
    </submittedName>
</protein>
<dbReference type="OrthoDB" id="9783269at2"/>
<dbReference type="PROSITE" id="PS00175">
    <property type="entry name" value="PG_MUTASE"/>
    <property type="match status" value="1"/>
</dbReference>
<dbReference type="RefSeq" id="WP_127680298.1">
    <property type="nucleotide sequence ID" value="NZ_SACM01000001.1"/>
</dbReference>
<comment type="caution">
    <text evidence="5">The sequence shown here is derived from an EMBL/GenBank/DDBJ whole genome shotgun (WGS) entry which is preliminary data.</text>
</comment>
<dbReference type="Pfam" id="PF00300">
    <property type="entry name" value="His_Phos_1"/>
    <property type="match status" value="1"/>
</dbReference>
<dbReference type="SMART" id="SM00855">
    <property type="entry name" value="PGAM"/>
    <property type="match status" value="1"/>
</dbReference>
<evidence type="ECO:0000313" key="6">
    <source>
        <dbReference type="Proteomes" id="UP000288587"/>
    </source>
</evidence>